<evidence type="ECO:0000313" key="3">
    <source>
        <dbReference type="Proteomes" id="UP000215914"/>
    </source>
</evidence>
<gene>
    <name evidence="2" type="ORF">HannXRQ_Chr13g0390731</name>
    <name evidence="1" type="ORF">HanXRQr2_Chr13g0572021</name>
</gene>
<organism evidence="2 3">
    <name type="scientific">Helianthus annuus</name>
    <name type="common">Common sunflower</name>
    <dbReference type="NCBI Taxonomy" id="4232"/>
    <lineage>
        <taxon>Eukaryota</taxon>
        <taxon>Viridiplantae</taxon>
        <taxon>Streptophyta</taxon>
        <taxon>Embryophyta</taxon>
        <taxon>Tracheophyta</taxon>
        <taxon>Spermatophyta</taxon>
        <taxon>Magnoliopsida</taxon>
        <taxon>eudicotyledons</taxon>
        <taxon>Gunneridae</taxon>
        <taxon>Pentapetalae</taxon>
        <taxon>asterids</taxon>
        <taxon>campanulids</taxon>
        <taxon>Asterales</taxon>
        <taxon>Asteraceae</taxon>
        <taxon>Asteroideae</taxon>
        <taxon>Heliantheae alliance</taxon>
        <taxon>Heliantheae</taxon>
        <taxon>Helianthus</taxon>
    </lineage>
</organism>
<dbReference type="Proteomes" id="UP000215914">
    <property type="component" value="Chromosome 13"/>
</dbReference>
<evidence type="ECO:0000313" key="1">
    <source>
        <dbReference type="EMBL" id="KAF5772032.1"/>
    </source>
</evidence>
<dbReference type="Gramene" id="mRNA:HanXRQr2_Chr13g0572021">
    <property type="protein sequence ID" value="CDS:HanXRQr2_Chr13g0572021.1"/>
    <property type="gene ID" value="HanXRQr2_Chr13g0572021"/>
</dbReference>
<reference evidence="1" key="3">
    <citation type="submission" date="2020-06" db="EMBL/GenBank/DDBJ databases">
        <title>Helianthus annuus Genome sequencing and assembly Release 2.</title>
        <authorList>
            <person name="Gouzy J."/>
            <person name="Langlade N."/>
            <person name="Munos S."/>
        </authorList>
    </citation>
    <scope>NUCLEOTIDE SEQUENCE</scope>
    <source>
        <tissue evidence="1">Leaves</tissue>
    </source>
</reference>
<dbReference type="InParanoid" id="A0A251SQ48"/>
<dbReference type="AlphaFoldDB" id="A0A251SQ48"/>
<dbReference type="EMBL" id="CM007902">
    <property type="protein sequence ID" value="OTG00416.1"/>
    <property type="molecule type" value="Genomic_DNA"/>
</dbReference>
<dbReference type="EMBL" id="MNCJ02000328">
    <property type="protein sequence ID" value="KAF5772032.1"/>
    <property type="molecule type" value="Genomic_DNA"/>
</dbReference>
<protein>
    <submittedName>
        <fullName evidence="2">Uncharacterized protein</fullName>
    </submittedName>
</protein>
<accession>A0A251SQ48</accession>
<proteinExistence type="predicted"/>
<reference evidence="2" key="2">
    <citation type="submission" date="2017-02" db="EMBL/GenBank/DDBJ databases">
        <title>Sunflower complete genome.</title>
        <authorList>
            <person name="Langlade N."/>
            <person name="Munos S."/>
        </authorList>
    </citation>
    <scope>NUCLEOTIDE SEQUENCE [LARGE SCALE GENOMIC DNA]</scope>
    <source>
        <tissue evidence="2">Leaves</tissue>
    </source>
</reference>
<evidence type="ECO:0000313" key="2">
    <source>
        <dbReference type="EMBL" id="OTG00416.1"/>
    </source>
</evidence>
<keyword evidence="3" id="KW-1185">Reference proteome</keyword>
<reference evidence="1 3" key="1">
    <citation type="journal article" date="2017" name="Nature">
        <title>The sunflower genome provides insights into oil metabolism, flowering and Asterid evolution.</title>
        <authorList>
            <person name="Badouin H."/>
            <person name="Gouzy J."/>
            <person name="Grassa C.J."/>
            <person name="Murat F."/>
            <person name="Staton S.E."/>
            <person name="Cottret L."/>
            <person name="Lelandais-Briere C."/>
            <person name="Owens G.L."/>
            <person name="Carrere S."/>
            <person name="Mayjonade B."/>
            <person name="Legrand L."/>
            <person name="Gill N."/>
            <person name="Kane N.C."/>
            <person name="Bowers J.E."/>
            <person name="Hubner S."/>
            <person name="Bellec A."/>
            <person name="Berard A."/>
            <person name="Berges H."/>
            <person name="Blanchet N."/>
            <person name="Boniface M.C."/>
            <person name="Brunel D."/>
            <person name="Catrice O."/>
            <person name="Chaidir N."/>
            <person name="Claudel C."/>
            <person name="Donnadieu C."/>
            <person name="Faraut T."/>
            <person name="Fievet G."/>
            <person name="Helmstetter N."/>
            <person name="King M."/>
            <person name="Knapp S.J."/>
            <person name="Lai Z."/>
            <person name="Le Paslier M.C."/>
            <person name="Lippi Y."/>
            <person name="Lorenzon L."/>
            <person name="Mandel J.R."/>
            <person name="Marage G."/>
            <person name="Marchand G."/>
            <person name="Marquand E."/>
            <person name="Bret-Mestries E."/>
            <person name="Morien E."/>
            <person name="Nambeesan S."/>
            <person name="Nguyen T."/>
            <person name="Pegot-Espagnet P."/>
            <person name="Pouilly N."/>
            <person name="Raftis F."/>
            <person name="Sallet E."/>
            <person name="Schiex T."/>
            <person name="Thomas J."/>
            <person name="Vandecasteele C."/>
            <person name="Vares D."/>
            <person name="Vear F."/>
            <person name="Vautrin S."/>
            <person name="Crespi M."/>
            <person name="Mangin B."/>
            <person name="Burke J.M."/>
            <person name="Salse J."/>
            <person name="Munos S."/>
            <person name="Vincourt P."/>
            <person name="Rieseberg L.H."/>
            <person name="Langlade N.B."/>
        </authorList>
    </citation>
    <scope>NUCLEOTIDE SEQUENCE [LARGE SCALE GENOMIC DNA]</scope>
    <source>
        <strain evidence="3">cv. SF193</strain>
        <tissue evidence="1">Leaves</tissue>
    </source>
</reference>
<name>A0A251SQ48_HELAN</name>
<sequence>MELYFRVSVFKTNHEPRHKYGNRHFFLIQKLRNLPGIRNVYINSLHPSQHHHVTTTHLDTHTTQSRSFVIRNLCPNQSTFAIAGDVRTSRRELLSPFGSHWFTSEAN</sequence>